<evidence type="ECO:0000256" key="3">
    <source>
        <dbReference type="ARBA" id="ARBA00017876"/>
    </source>
</evidence>
<organism evidence="14 15">
    <name type="scientific">Litorisediminicola beolgyonensis</name>
    <dbReference type="NCBI Taxonomy" id="1173614"/>
    <lineage>
        <taxon>Bacteria</taxon>
        <taxon>Pseudomonadati</taxon>
        <taxon>Pseudomonadota</taxon>
        <taxon>Alphaproteobacteria</taxon>
        <taxon>Rhodobacterales</taxon>
        <taxon>Paracoccaceae</taxon>
        <taxon>Litorisediminicola</taxon>
    </lineage>
</organism>
<dbReference type="RefSeq" id="WP_386803263.1">
    <property type="nucleotide sequence ID" value="NZ_JBHTMU010000016.1"/>
</dbReference>
<sequence>MQNVILVVHLLLALSLIGVVLMQRSEGGGLGMGGGGGAFSARSAGTALGKVTWGLAACFIATSITLTVLAAADNAGGSVIDRIGSGSTETPAEDATAPALPDLETDGLLPPPSSDSGSGDAPLVPRAD</sequence>
<evidence type="ECO:0000256" key="10">
    <source>
        <dbReference type="ARBA" id="ARBA00023136"/>
    </source>
</evidence>
<evidence type="ECO:0000256" key="5">
    <source>
        <dbReference type="ARBA" id="ARBA00022475"/>
    </source>
</evidence>
<dbReference type="PANTHER" id="PTHR34182">
    <property type="entry name" value="PROTEIN-EXPORT MEMBRANE PROTEIN SECG"/>
    <property type="match status" value="1"/>
</dbReference>
<name>A0ABW3ZI80_9RHOB</name>
<keyword evidence="15" id="KW-1185">Reference proteome</keyword>
<evidence type="ECO:0000256" key="8">
    <source>
        <dbReference type="ARBA" id="ARBA00022989"/>
    </source>
</evidence>
<comment type="caution">
    <text evidence="14">The sequence shown here is derived from an EMBL/GenBank/DDBJ whole genome shotgun (WGS) entry which is preliminary data.</text>
</comment>
<dbReference type="Proteomes" id="UP001597135">
    <property type="component" value="Unassembled WGS sequence"/>
</dbReference>
<gene>
    <name evidence="14" type="primary">secG</name>
    <name evidence="14" type="ORF">ACFQ4E_10435</name>
</gene>
<dbReference type="InterPro" id="IPR004692">
    <property type="entry name" value="SecG"/>
</dbReference>
<evidence type="ECO:0000256" key="13">
    <source>
        <dbReference type="SAM" id="MobiDB-lite"/>
    </source>
</evidence>
<evidence type="ECO:0000256" key="9">
    <source>
        <dbReference type="ARBA" id="ARBA00023010"/>
    </source>
</evidence>
<comment type="function">
    <text evidence="11 12">Involved in protein export. Participates in an early event of protein translocation.</text>
</comment>
<evidence type="ECO:0000256" key="1">
    <source>
        <dbReference type="ARBA" id="ARBA00004651"/>
    </source>
</evidence>
<dbReference type="NCBIfam" id="TIGR00810">
    <property type="entry name" value="secG"/>
    <property type="match status" value="1"/>
</dbReference>
<feature type="region of interest" description="Disordered" evidence="13">
    <location>
        <begin position="80"/>
        <end position="128"/>
    </location>
</feature>
<keyword evidence="10 12" id="KW-0472">Membrane</keyword>
<keyword evidence="5 12" id="KW-1003">Cell membrane</keyword>
<feature type="compositionally biased region" description="Low complexity" evidence="13">
    <location>
        <begin position="88"/>
        <end position="128"/>
    </location>
</feature>
<evidence type="ECO:0000256" key="12">
    <source>
        <dbReference type="RuleBase" id="RU365087"/>
    </source>
</evidence>
<dbReference type="PANTHER" id="PTHR34182:SF1">
    <property type="entry name" value="PROTEIN-EXPORT MEMBRANE PROTEIN SECG"/>
    <property type="match status" value="1"/>
</dbReference>
<keyword evidence="9 12" id="KW-0811">Translocation</keyword>
<dbReference type="EMBL" id="JBHTMU010000016">
    <property type="protein sequence ID" value="MFD1342837.1"/>
    <property type="molecule type" value="Genomic_DNA"/>
</dbReference>
<keyword evidence="8 12" id="KW-1133">Transmembrane helix</keyword>
<evidence type="ECO:0000256" key="4">
    <source>
        <dbReference type="ARBA" id="ARBA00022448"/>
    </source>
</evidence>
<evidence type="ECO:0000256" key="11">
    <source>
        <dbReference type="ARBA" id="ARBA00025182"/>
    </source>
</evidence>
<proteinExistence type="inferred from homology"/>
<keyword evidence="7 12" id="KW-0653">Protein transport</keyword>
<dbReference type="PRINTS" id="PR01651">
    <property type="entry name" value="SECGEXPORT"/>
</dbReference>
<comment type="caution">
    <text evidence="12">Lacks conserved residue(s) required for the propagation of feature annotation.</text>
</comment>
<dbReference type="Pfam" id="PF03840">
    <property type="entry name" value="SecG"/>
    <property type="match status" value="1"/>
</dbReference>
<comment type="subcellular location">
    <subcellularLocation>
        <location evidence="1 12">Cell membrane</location>
        <topology evidence="1 12">Multi-pass membrane protein</topology>
    </subcellularLocation>
</comment>
<accession>A0ABW3ZI80</accession>
<feature type="transmembrane region" description="Helical" evidence="12">
    <location>
        <begin position="51"/>
        <end position="72"/>
    </location>
</feature>
<protein>
    <recommendedName>
        <fullName evidence="3 12">Protein-export membrane protein SecG</fullName>
    </recommendedName>
</protein>
<reference evidence="15" key="1">
    <citation type="journal article" date="2019" name="Int. J. Syst. Evol. Microbiol.">
        <title>The Global Catalogue of Microorganisms (GCM) 10K type strain sequencing project: providing services to taxonomists for standard genome sequencing and annotation.</title>
        <authorList>
            <consortium name="The Broad Institute Genomics Platform"/>
            <consortium name="The Broad Institute Genome Sequencing Center for Infectious Disease"/>
            <person name="Wu L."/>
            <person name="Ma J."/>
        </authorList>
    </citation>
    <scope>NUCLEOTIDE SEQUENCE [LARGE SCALE GENOMIC DNA]</scope>
    <source>
        <strain evidence="15">CCUG 62953</strain>
    </source>
</reference>
<evidence type="ECO:0000256" key="6">
    <source>
        <dbReference type="ARBA" id="ARBA00022692"/>
    </source>
</evidence>
<evidence type="ECO:0000313" key="15">
    <source>
        <dbReference type="Proteomes" id="UP001597135"/>
    </source>
</evidence>
<keyword evidence="4 12" id="KW-0813">Transport</keyword>
<evidence type="ECO:0000256" key="7">
    <source>
        <dbReference type="ARBA" id="ARBA00022927"/>
    </source>
</evidence>
<evidence type="ECO:0000313" key="14">
    <source>
        <dbReference type="EMBL" id="MFD1342837.1"/>
    </source>
</evidence>
<comment type="similarity">
    <text evidence="2 12">Belongs to the SecG family.</text>
</comment>
<evidence type="ECO:0000256" key="2">
    <source>
        <dbReference type="ARBA" id="ARBA00008445"/>
    </source>
</evidence>
<keyword evidence="6 12" id="KW-0812">Transmembrane</keyword>